<protein>
    <submittedName>
        <fullName evidence="1">Uncharacterized protein</fullName>
    </submittedName>
</protein>
<keyword evidence="2" id="KW-1185">Reference proteome</keyword>
<evidence type="ECO:0000313" key="2">
    <source>
        <dbReference type="Proteomes" id="UP001258017"/>
    </source>
</evidence>
<organism evidence="1 2">
    <name type="scientific">Odynerus spinipes</name>
    <dbReference type="NCBI Taxonomy" id="1348599"/>
    <lineage>
        <taxon>Eukaryota</taxon>
        <taxon>Metazoa</taxon>
        <taxon>Ecdysozoa</taxon>
        <taxon>Arthropoda</taxon>
        <taxon>Hexapoda</taxon>
        <taxon>Insecta</taxon>
        <taxon>Pterygota</taxon>
        <taxon>Neoptera</taxon>
        <taxon>Endopterygota</taxon>
        <taxon>Hymenoptera</taxon>
        <taxon>Apocrita</taxon>
        <taxon>Aculeata</taxon>
        <taxon>Vespoidea</taxon>
        <taxon>Vespidae</taxon>
        <taxon>Eumeninae</taxon>
        <taxon>Odynerus</taxon>
    </lineage>
</organism>
<proteinExistence type="predicted"/>
<name>A0AAD9R9P1_9HYME</name>
<dbReference type="AlphaFoldDB" id="A0AAD9R9P1"/>
<accession>A0AAD9R9P1</accession>
<reference evidence="1" key="2">
    <citation type="journal article" date="2023" name="Commun. Biol.">
        <title>Intrasexual cuticular hydrocarbon dimorphism in a wasp sheds light on hydrocarbon biosynthesis genes in Hymenoptera.</title>
        <authorList>
            <person name="Moris V.C."/>
            <person name="Podsiadlowski L."/>
            <person name="Martin S."/>
            <person name="Oeyen J.P."/>
            <person name="Donath A."/>
            <person name="Petersen M."/>
            <person name="Wilbrandt J."/>
            <person name="Misof B."/>
            <person name="Liedtke D."/>
            <person name="Thamm M."/>
            <person name="Scheiner R."/>
            <person name="Schmitt T."/>
            <person name="Niehuis O."/>
        </authorList>
    </citation>
    <scope>NUCLEOTIDE SEQUENCE</scope>
    <source>
        <strain evidence="1">GBR_01_08_01A</strain>
    </source>
</reference>
<evidence type="ECO:0000313" key="1">
    <source>
        <dbReference type="EMBL" id="KAK2575682.1"/>
    </source>
</evidence>
<sequence>MKARFVWNTHAHHRNAQDLISLNGERTHFSVHARDPLLFGERARYGRPLWFDRGEVLGGGRAHGRAQPLPMGTYISTATELAC</sequence>
<dbReference type="Proteomes" id="UP001258017">
    <property type="component" value="Unassembled WGS sequence"/>
</dbReference>
<gene>
    <name evidence="1" type="ORF">KPH14_012073</name>
</gene>
<dbReference type="EMBL" id="JAIFRP010004410">
    <property type="protein sequence ID" value="KAK2575682.1"/>
    <property type="molecule type" value="Genomic_DNA"/>
</dbReference>
<comment type="caution">
    <text evidence="1">The sequence shown here is derived from an EMBL/GenBank/DDBJ whole genome shotgun (WGS) entry which is preliminary data.</text>
</comment>
<reference evidence="1" key="1">
    <citation type="submission" date="2021-08" db="EMBL/GenBank/DDBJ databases">
        <authorList>
            <person name="Misof B."/>
            <person name="Oliver O."/>
            <person name="Podsiadlowski L."/>
            <person name="Donath A."/>
            <person name="Peters R."/>
            <person name="Mayer C."/>
            <person name="Rust J."/>
            <person name="Gunkel S."/>
            <person name="Lesny P."/>
            <person name="Martin S."/>
            <person name="Oeyen J.P."/>
            <person name="Petersen M."/>
            <person name="Panagiotis P."/>
            <person name="Wilbrandt J."/>
            <person name="Tanja T."/>
        </authorList>
    </citation>
    <scope>NUCLEOTIDE SEQUENCE</scope>
    <source>
        <strain evidence="1">GBR_01_08_01A</strain>
        <tissue evidence="1">Thorax + abdomen</tissue>
    </source>
</reference>